<name>A0A502HF31_9BACT</name>
<proteinExistence type="predicted"/>
<dbReference type="InterPro" id="IPR053144">
    <property type="entry name" value="Acetyltransferase_Butenolide"/>
</dbReference>
<dbReference type="InterPro" id="IPR000182">
    <property type="entry name" value="GNAT_dom"/>
</dbReference>
<gene>
    <name evidence="2" type="ORF">EAH73_02290</name>
</gene>
<dbReference type="PANTHER" id="PTHR43233:SF1">
    <property type="entry name" value="FAMILY N-ACETYLTRANSFERASE, PUTATIVE (AFU_ORTHOLOGUE AFUA_6G03350)-RELATED"/>
    <property type="match status" value="1"/>
</dbReference>
<feature type="domain" description="N-acetyltransferase" evidence="1">
    <location>
        <begin position="3"/>
        <end position="132"/>
    </location>
</feature>
<sequence>MTVTYHLDRLPTTEQIIDLYVSAGLARPTHDAPRIAQMYANSNLIATAWDGEVLVGVARSLTDFCFSCFLSDLAVRAEYKHKGIGKRLVTITKEKAGPGSALVLRAAPEAREYYPKLGMETMVDGFLIRRAV</sequence>
<keyword evidence="3" id="KW-1185">Reference proteome</keyword>
<dbReference type="OrthoDB" id="9775804at2"/>
<evidence type="ECO:0000313" key="3">
    <source>
        <dbReference type="Proteomes" id="UP000317646"/>
    </source>
</evidence>
<accession>A0A502HF31</accession>
<keyword evidence="2" id="KW-0808">Transferase</keyword>
<evidence type="ECO:0000313" key="2">
    <source>
        <dbReference type="EMBL" id="TPG72093.1"/>
    </source>
</evidence>
<dbReference type="GO" id="GO:0016747">
    <property type="term" value="F:acyltransferase activity, transferring groups other than amino-acyl groups"/>
    <property type="evidence" value="ECO:0007669"/>
    <property type="project" value="InterPro"/>
</dbReference>
<dbReference type="PANTHER" id="PTHR43233">
    <property type="entry name" value="FAMILY N-ACETYLTRANSFERASE, PUTATIVE (AFU_ORTHOLOGUE AFUA_6G03350)-RELATED"/>
    <property type="match status" value="1"/>
</dbReference>
<dbReference type="EMBL" id="RCYZ01000001">
    <property type="protein sequence ID" value="TPG72093.1"/>
    <property type="molecule type" value="Genomic_DNA"/>
</dbReference>
<dbReference type="AlphaFoldDB" id="A0A502HF31"/>
<dbReference type="Proteomes" id="UP000317646">
    <property type="component" value="Unassembled WGS sequence"/>
</dbReference>
<dbReference type="PROSITE" id="PS51186">
    <property type="entry name" value="GNAT"/>
    <property type="match status" value="1"/>
</dbReference>
<comment type="caution">
    <text evidence="2">The sequence shown here is derived from an EMBL/GenBank/DDBJ whole genome shotgun (WGS) entry which is preliminary data.</text>
</comment>
<reference evidence="2 3" key="1">
    <citation type="journal article" date="2019" name="Environ. Microbiol.">
        <title>Species interactions and distinct microbial communities in high Arctic permafrost affected cryosols are associated with the CH4 and CO2 gas fluxes.</title>
        <authorList>
            <person name="Altshuler I."/>
            <person name="Hamel J."/>
            <person name="Turney S."/>
            <person name="Magnuson E."/>
            <person name="Levesque R."/>
            <person name="Greer C."/>
            <person name="Whyte L.G."/>
        </authorList>
    </citation>
    <scope>NUCLEOTIDE SEQUENCE [LARGE SCALE GENOMIC DNA]</scope>
    <source>
        <strain evidence="2 3">S9.2P</strain>
    </source>
</reference>
<dbReference type="CDD" id="cd04301">
    <property type="entry name" value="NAT_SF"/>
    <property type="match status" value="1"/>
</dbReference>
<dbReference type="Pfam" id="PF13673">
    <property type="entry name" value="Acetyltransf_10"/>
    <property type="match status" value="1"/>
</dbReference>
<dbReference type="InterPro" id="IPR016181">
    <property type="entry name" value="Acyl_CoA_acyltransferase"/>
</dbReference>
<evidence type="ECO:0000259" key="1">
    <source>
        <dbReference type="PROSITE" id="PS51186"/>
    </source>
</evidence>
<dbReference type="Gene3D" id="3.40.630.30">
    <property type="match status" value="1"/>
</dbReference>
<organism evidence="2 3">
    <name type="scientific">Hymenobacter nivis</name>
    <dbReference type="NCBI Taxonomy" id="1850093"/>
    <lineage>
        <taxon>Bacteria</taxon>
        <taxon>Pseudomonadati</taxon>
        <taxon>Bacteroidota</taxon>
        <taxon>Cytophagia</taxon>
        <taxon>Cytophagales</taxon>
        <taxon>Hymenobacteraceae</taxon>
        <taxon>Hymenobacter</taxon>
    </lineage>
</organism>
<dbReference type="RefSeq" id="WP_140464806.1">
    <property type="nucleotide sequence ID" value="NZ_RCYZ01000001.1"/>
</dbReference>
<protein>
    <submittedName>
        <fullName evidence="2">GNAT family N-acetyltransferase</fullName>
    </submittedName>
</protein>
<dbReference type="SUPFAM" id="SSF55729">
    <property type="entry name" value="Acyl-CoA N-acyltransferases (Nat)"/>
    <property type="match status" value="1"/>
</dbReference>